<sequence length="82" mass="9304">MATPRRTISFVVQEHSSPPRGQRIFIRLSRFNEKEAEVTGKLLVVPDTLTEPCTRSRIPMRRGKECLYGVDGGIQANFQIES</sequence>
<accession>A0AAE0SX60</accession>
<dbReference type="EMBL" id="JAEAOA010000772">
    <property type="protein sequence ID" value="KAK3599213.1"/>
    <property type="molecule type" value="Genomic_DNA"/>
</dbReference>
<reference evidence="1" key="1">
    <citation type="journal article" date="2021" name="Genome Biol. Evol.">
        <title>A High-Quality Reference Genome for a Parasitic Bivalve with Doubly Uniparental Inheritance (Bivalvia: Unionida).</title>
        <authorList>
            <person name="Smith C.H."/>
        </authorList>
    </citation>
    <scope>NUCLEOTIDE SEQUENCE</scope>
    <source>
        <strain evidence="1">CHS0354</strain>
    </source>
</reference>
<reference evidence="1" key="3">
    <citation type="submission" date="2023-05" db="EMBL/GenBank/DDBJ databases">
        <authorList>
            <person name="Smith C.H."/>
        </authorList>
    </citation>
    <scope>NUCLEOTIDE SEQUENCE</scope>
    <source>
        <strain evidence="1">CHS0354</strain>
        <tissue evidence="1">Mantle</tissue>
    </source>
</reference>
<reference evidence="1" key="2">
    <citation type="journal article" date="2021" name="Genome Biol. Evol.">
        <title>Developing a high-quality reference genome for a parasitic bivalve with doubly uniparental inheritance (Bivalvia: Unionida).</title>
        <authorList>
            <person name="Smith C.H."/>
        </authorList>
    </citation>
    <scope>NUCLEOTIDE SEQUENCE</scope>
    <source>
        <strain evidence="1">CHS0354</strain>
        <tissue evidence="1">Mantle</tissue>
    </source>
</reference>
<protein>
    <submittedName>
        <fullName evidence="1">Uncharacterized protein</fullName>
    </submittedName>
</protein>
<name>A0AAE0SX60_9BIVA</name>
<evidence type="ECO:0000313" key="2">
    <source>
        <dbReference type="Proteomes" id="UP001195483"/>
    </source>
</evidence>
<dbReference type="AlphaFoldDB" id="A0AAE0SX60"/>
<comment type="caution">
    <text evidence="1">The sequence shown here is derived from an EMBL/GenBank/DDBJ whole genome shotgun (WGS) entry which is preliminary data.</text>
</comment>
<evidence type="ECO:0000313" key="1">
    <source>
        <dbReference type="EMBL" id="KAK3599213.1"/>
    </source>
</evidence>
<proteinExistence type="predicted"/>
<organism evidence="1 2">
    <name type="scientific">Potamilus streckersoni</name>
    <dbReference type="NCBI Taxonomy" id="2493646"/>
    <lineage>
        <taxon>Eukaryota</taxon>
        <taxon>Metazoa</taxon>
        <taxon>Spiralia</taxon>
        <taxon>Lophotrochozoa</taxon>
        <taxon>Mollusca</taxon>
        <taxon>Bivalvia</taxon>
        <taxon>Autobranchia</taxon>
        <taxon>Heteroconchia</taxon>
        <taxon>Palaeoheterodonta</taxon>
        <taxon>Unionida</taxon>
        <taxon>Unionoidea</taxon>
        <taxon>Unionidae</taxon>
        <taxon>Ambleminae</taxon>
        <taxon>Lampsilini</taxon>
        <taxon>Potamilus</taxon>
    </lineage>
</organism>
<dbReference type="Proteomes" id="UP001195483">
    <property type="component" value="Unassembled WGS sequence"/>
</dbReference>
<keyword evidence="2" id="KW-1185">Reference proteome</keyword>
<gene>
    <name evidence="1" type="ORF">CHS0354_012821</name>
</gene>